<dbReference type="PANTHER" id="PTHR21600:SF44">
    <property type="entry name" value="RIBOSOMAL LARGE SUBUNIT PSEUDOURIDINE SYNTHASE D"/>
    <property type="match status" value="1"/>
</dbReference>
<feature type="domain" description="RNA-binding S4" evidence="7">
    <location>
        <begin position="34"/>
        <end position="98"/>
    </location>
</feature>
<dbReference type="PROSITE" id="PS50889">
    <property type="entry name" value="S4"/>
    <property type="match status" value="1"/>
</dbReference>
<reference evidence="8" key="1">
    <citation type="journal article" date="2011" name="Environ. Microbiol.">
        <title>Genomic insights into the metabolic potential of the polycyclic aromatic hydrocarbon degrading sulfate-reducing Deltaproteobacterium N47.</title>
        <authorList>
            <person name="Bergmann F."/>
            <person name="Selesi D."/>
            <person name="Weinmaier T."/>
            <person name="Tischler P."/>
            <person name="Rattei T."/>
            <person name="Meckenstock R.U."/>
        </authorList>
    </citation>
    <scope>NUCLEOTIDE SEQUENCE</scope>
</reference>
<protein>
    <recommendedName>
        <fullName evidence="6">Pseudouridine synthase</fullName>
        <ecNumber evidence="6">5.4.99.-</ecNumber>
    </recommendedName>
</protein>
<dbReference type="CDD" id="cd00165">
    <property type="entry name" value="S4"/>
    <property type="match status" value="1"/>
</dbReference>
<keyword evidence="2 5" id="KW-0694">RNA-binding</keyword>
<dbReference type="InterPro" id="IPR020103">
    <property type="entry name" value="PsdUridine_synth_cat_dom_sf"/>
</dbReference>
<dbReference type="FunFam" id="3.30.2350.10:FF:000006">
    <property type="entry name" value="Pseudouridine synthase"/>
    <property type="match status" value="1"/>
</dbReference>
<proteinExistence type="inferred from homology"/>
<gene>
    <name evidence="8" type="ORF">N47_E46760</name>
</gene>
<evidence type="ECO:0000259" key="7">
    <source>
        <dbReference type="SMART" id="SM00363"/>
    </source>
</evidence>
<evidence type="ECO:0000256" key="4">
    <source>
        <dbReference type="PIRSR" id="PIRSR606225-1"/>
    </source>
</evidence>
<dbReference type="InterPro" id="IPR050188">
    <property type="entry name" value="RluA_PseudoU_synthase"/>
</dbReference>
<dbReference type="Pfam" id="PF00849">
    <property type="entry name" value="PseudoU_synth_2"/>
    <property type="match status" value="1"/>
</dbReference>
<dbReference type="SMART" id="SM00363">
    <property type="entry name" value="S4"/>
    <property type="match status" value="1"/>
</dbReference>
<evidence type="ECO:0000256" key="6">
    <source>
        <dbReference type="RuleBase" id="RU362028"/>
    </source>
</evidence>
<dbReference type="InterPro" id="IPR002942">
    <property type="entry name" value="S4_RNA-bd"/>
</dbReference>
<evidence type="ECO:0000313" key="8">
    <source>
        <dbReference type="EMBL" id="CBX31164.1"/>
    </source>
</evidence>
<organism evidence="8">
    <name type="scientific">uncultured Desulfobacterium sp</name>
    <dbReference type="NCBI Taxonomy" id="201089"/>
    <lineage>
        <taxon>Bacteria</taxon>
        <taxon>Pseudomonadati</taxon>
        <taxon>Thermodesulfobacteriota</taxon>
        <taxon>Desulfobacteria</taxon>
        <taxon>Desulfobacterales</taxon>
        <taxon>Desulfobacteriaceae</taxon>
        <taxon>Desulfobacterium</taxon>
        <taxon>environmental samples</taxon>
    </lineage>
</organism>
<dbReference type="GO" id="GO:0000455">
    <property type="term" value="P:enzyme-directed rRNA pseudouridine synthesis"/>
    <property type="evidence" value="ECO:0007669"/>
    <property type="project" value="TreeGrafter"/>
</dbReference>
<dbReference type="EMBL" id="FR695877">
    <property type="protein sequence ID" value="CBX31164.1"/>
    <property type="molecule type" value="Genomic_DNA"/>
</dbReference>
<dbReference type="SUPFAM" id="SSF55120">
    <property type="entry name" value="Pseudouridine synthase"/>
    <property type="match status" value="1"/>
</dbReference>
<keyword evidence="3 6" id="KW-0413">Isomerase</keyword>
<dbReference type="InterPro" id="IPR006224">
    <property type="entry name" value="PsdUridine_synth_RluA-like_CS"/>
</dbReference>
<feature type="active site" evidence="4">
    <location>
        <position position="157"/>
    </location>
</feature>
<name>E1YM31_9BACT</name>
<comment type="similarity">
    <text evidence="1 6">Belongs to the pseudouridine synthase RluA family.</text>
</comment>
<dbReference type="CDD" id="cd02869">
    <property type="entry name" value="PseudoU_synth_RluA_like"/>
    <property type="match status" value="1"/>
</dbReference>
<dbReference type="NCBIfam" id="TIGR00005">
    <property type="entry name" value="rluA_subfam"/>
    <property type="match status" value="1"/>
</dbReference>
<dbReference type="Gene3D" id="3.30.2350.10">
    <property type="entry name" value="Pseudouridine synthase"/>
    <property type="match status" value="1"/>
</dbReference>
<evidence type="ECO:0000256" key="5">
    <source>
        <dbReference type="PROSITE-ProRule" id="PRU00182"/>
    </source>
</evidence>
<comment type="catalytic activity">
    <reaction evidence="6">
        <text>a uridine in RNA = a pseudouridine in RNA</text>
        <dbReference type="Rhea" id="RHEA:48348"/>
        <dbReference type="Rhea" id="RHEA-COMP:12068"/>
        <dbReference type="Rhea" id="RHEA-COMP:12069"/>
        <dbReference type="ChEBI" id="CHEBI:65314"/>
        <dbReference type="ChEBI" id="CHEBI:65315"/>
    </reaction>
</comment>
<dbReference type="Gene3D" id="3.10.290.10">
    <property type="entry name" value="RNA-binding S4 domain"/>
    <property type="match status" value="1"/>
</dbReference>
<dbReference type="InterPro" id="IPR006225">
    <property type="entry name" value="PsdUridine_synth_RluC/D"/>
</dbReference>
<dbReference type="GO" id="GO:0120159">
    <property type="term" value="F:rRNA pseudouridine synthase activity"/>
    <property type="evidence" value="ECO:0007669"/>
    <property type="project" value="UniProtKB-ARBA"/>
</dbReference>
<dbReference type="Pfam" id="PF01479">
    <property type="entry name" value="S4"/>
    <property type="match status" value="1"/>
</dbReference>
<dbReference type="InterPro" id="IPR006145">
    <property type="entry name" value="PsdUridine_synth_RsuA/RluA"/>
</dbReference>
<dbReference type="AlphaFoldDB" id="E1YM31"/>
<evidence type="ECO:0000256" key="3">
    <source>
        <dbReference type="ARBA" id="ARBA00023235"/>
    </source>
</evidence>
<dbReference type="InterPro" id="IPR036986">
    <property type="entry name" value="S4_RNA-bd_sf"/>
</dbReference>
<accession>E1YM31</accession>
<evidence type="ECO:0000256" key="1">
    <source>
        <dbReference type="ARBA" id="ARBA00010876"/>
    </source>
</evidence>
<dbReference type="GO" id="GO:0003723">
    <property type="term" value="F:RNA binding"/>
    <property type="evidence" value="ECO:0007669"/>
    <property type="project" value="UniProtKB-KW"/>
</dbReference>
<dbReference type="PANTHER" id="PTHR21600">
    <property type="entry name" value="MITOCHONDRIAL RNA PSEUDOURIDINE SYNTHASE"/>
    <property type="match status" value="1"/>
</dbReference>
<dbReference type="EC" id="5.4.99.-" evidence="6"/>
<dbReference type="SUPFAM" id="SSF55174">
    <property type="entry name" value="Alpha-L RNA-binding motif"/>
    <property type="match status" value="1"/>
</dbReference>
<dbReference type="PROSITE" id="PS01129">
    <property type="entry name" value="PSI_RLU"/>
    <property type="match status" value="1"/>
</dbReference>
<sequence>MKATNCIQPSSAICINHISSKEFTFYADESVSGIRLDIVVSSYIPLCSRSIAASLINKGKITVCNQIKKQGYKVKFGDKITGTIPDPEPVSFLPEPIELNILYEDSDIIVINKPPGIVAHPAPGHYSGTLVNALLFHCPDLTGIGGEIRPGIVHRLDKDTSGALVVAKNDISHTNLCLQFKERRIRKKYLALVWGNPEHDSGSITLPIGRHPSNRKKMSVLTRKPKTAETLWKVIERYKSVSLWEIDLKTGRTHQIRVHCAAIKHPVIGDQVYGNRPKLSVDLKNTQDFYKQIKRQMLHAWKIGFMHPVTNKTMEFEAPLPDDMKELISSLKGPA</sequence>
<evidence type="ECO:0000256" key="2">
    <source>
        <dbReference type="ARBA" id="ARBA00022884"/>
    </source>
</evidence>
<comment type="function">
    <text evidence="6">Responsible for synthesis of pseudouridine from uracil.</text>
</comment>